<gene>
    <name evidence="4" type="ORF">J4H85_11280</name>
</gene>
<proteinExistence type="predicted"/>
<evidence type="ECO:0000313" key="4">
    <source>
        <dbReference type="EMBL" id="MBO2990576.1"/>
    </source>
</evidence>
<dbReference type="GO" id="GO:0004497">
    <property type="term" value="F:monooxygenase activity"/>
    <property type="evidence" value="ECO:0007669"/>
    <property type="project" value="UniProtKB-KW"/>
</dbReference>
<keyword evidence="1" id="KW-0560">Oxidoreductase</keyword>
<dbReference type="Gene3D" id="3.20.20.30">
    <property type="entry name" value="Luciferase-like domain"/>
    <property type="match status" value="1"/>
</dbReference>
<dbReference type="InterPro" id="IPR022290">
    <property type="entry name" value="LLM_Atu2307-like"/>
</dbReference>
<comment type="caution">
    <text evidence="4">The sequence shown here is derived from an EMBL/GenBank/DDBJ whole genome shotgun (WGS) entry which is preliminary data.</text>
</comment>
<dbReference type="EMBL" id="JAGFBF010000005">
    <property type="protein sequence ID" value="MBO2990576.1"/>
    <property type="molecule type" value="Genomic_DNA"/>
</dbReference>
<keyword evidence="2" id="KW-0503">Monooxygenase</keyword>
<sequence length="355" mass="38913">MDASRIAFGIDSFGERPRNAQGEIVSQAEAIRIAVSEAVLADEIGIDVIALGEHHRPEYAISSPETVLAGIATATKRIRLASGVTVLSSDDPVRVFQRFATVDALSHGRAEVILGRGSFTESFPLFGYDLKDYDLLFDEKIDLFHRLLDEQPVTWEGSTRPALHQADVYPKTESGRLSTWVGVGGTPQSVIRTAKYGFRLMLAIIGGAPDRFTPYVDLYRRAHQQLGTEAEPIGMHSPGFVAETDEEAKELFFPGYREIHDRIGAQRGWPRLQRGHFDAEVAGGSLYVGSVETVAQKMAHAIRVLDAGRFDMIYSAAGTVAADARRRSVELYGTQVIPRVRELLADESGTRGGAR</sequence>
<feature type="domain" description="Luciferase-like" evidence="3">
    <location>
        <begin position="22"/>
        <end position="300"/>
    </location>
</feature>
<dbReference type="InterPro" id="IPR036661">
    <property type="entry name" value="Luciferase-like_sf"/>
</dbReference>
<organism evidence="4 5">
    <name type="scientific">Leucobacter tardus</name>
    <dbReference type="NCBI Taxonomy" id="501483"/>
    <lineage>
        <taxon>Bacteria</taxon>
        <taxon>Bacillati</taxon>
        <taxon>Actinomycetota</taxon>
        <taxon>Actinomycetes</taxon>
        <taxon>Micrococcales</taxon>
        <taxon>Microbacteriaceae</taxon>
        <taxon>Leucobacter</taxon>
    </lineage>
</organism>
<dbReference type="SUPFAM" id="SSF51679">
    <property type="entry name" value="Bacterial luciferase-like"/>
    <property type="match status" value="1"/>
</dbReference>
<evidence type="ECO:0000256" key="2">
    <source>
        <dbReference type="ARBA" id="ARBA00023033"/>
    </source>
</evidence>
<evidence type="ECO:0000313" key="5">
    <source>
        <dbReference type="Proteomes" id="UP000668403"/>
    </source>
</evidence>
<dbReference type="RefSeq" id="WP_208239674.1">
    <property type="nucleotide sequence ID" value="NZ_BAAAQU010000002.1"/>
</dbReference>
<evidence type="ECO:0000256" key="1">
    <source>
        <dbReference type="ARBA" id="ARBA00023002"/>
    </source>
</evidence>
<dbReference type="PANTHER" id="PTHR30137">
    <property type="entry name" value="LUCIFERASE-LIKE MONOOXYGENASE"/>
    <property type="match status" value="1"/>
</dbReference>
<reference evidence="4" key="1">
    <citation type="submission" date="2021-03" db="EMBL/GenBank/DDBJ databases">
        <title>Leucobacter chromiisoli sp. nov., isolated from chromium-containing soil of chemical plant.</title>
        <authorList>
            <person name="Xu Z."/>
        </authorList>
    </citation>
    <scope>NUCLEOTIDE SEQUENCE</scope>
    <source>
        <strain evidence="4">K 70/01</strain>
    </source>
</reference>
<dbReference type="InterPro" id="IPR011251">
    <property type="entry name" value="Luciferase-like_dom"/>
</dbReference>
<dbReference type="NCBIfam" id="TIGR03858">
    <property type="entry name" value="LLM_2I7G"/>
    <property type="match status" value="1"/>
</dbReference>
<dbReference type="PANTHER" id="PTHR30137:SF8">
    <property type="entry name" value="BLR5498 PROTEIN"/>
    <property type="match status" value="1"/>
</dbReference>
<protein>
    <submittedName>
        <fullName evidence="4">LLM class flavin-dependent oxidoreductase</fullName>
    </submittedName>
</protein>
<dbReference type="AlphaFoldDB" id="A0A939QME0"/>
<dbReference type="Pfam" id="PF00296">
    <property type="entry name" value="Bac_luciferase"/>
    <property type="match status" value="1"/>
</dbReference>
<name>A0A939QME0_9MICO</name>
<dbReference type="InterPro" id="IPR050766">
    <property type="entry name" value="Bact_Lucif_Oxidored"/>
</dbReference>
<evidence type="ECO:0000259" key="3">
    <source>
        <dbReference type="Pfam" id="PF00296"/>
    </source>
</evidence>
<dbReference type="Proteomes" id="UP000668403">
    <property type="component" value="Unassembled WGS sequence"/>
</dbReference>
<dbReference type="GO" id="GO:0005829">
    <property type="term" value="C:cytosol"/>
    <property type="evidence" value="ECO:0007669"/>
    <property type="project" value="TreeGrafter"/>
</dbReference>
<accession>A0A939QME0</accession>
<dbReference type="GO" id="GO:0016705">
    <property type="term" value="F:oxidoreductase activity, acting on paired donors, with incorporation or reduction of molecular oxygen"/>
    <property type="evidence" value="ECO:0007669"/>
    <property type="project" value="InterPro"/>
</dbReference>
<keyword evidence="5" id="KW-1185">Reference proteome</keyword>